<evidence type="ECO:0000313" key="1">
    <source>
        <dbReference type="EMBL" id="MBC2285880.1"/>
    </source>
</evidence>
<organism evidence="1 2">
    <name type="scientific">Listeria booriae</name>
    <dbReference type="NCBI Taxonomy" id="1552123"/>
    <lineage>
        <taxon>Bacteria</taxon>
        <taxon>Bacillati</taxon>
        <taxon>Bacillota</taxon>
        <taxon>Bacilli</taxon>
        <taxon>Bacillales</taxon>
        <taxon>Listeriaceae</taxon>
        <taxon>Listeria</taxon>
    </lineage>
</organism>
<reference evidence="1 2" key="1">
    <citation type="submission" date="2020-03" db="EMBL/GenBank/DDBJ databases">
        <title>Soil Listeria distribution.</title>
        <authorList>
            <person name="Liao J."/>
            <person name="Wiedmann M."/>
        </authorList>
    </citation>
    <scope>NUCLEOTIDE SEQUENCE [LARGE SCALE GENOMIC DNA]</scope>
    <source>
        <strain evidence="1 2">FSL L7-0054</strain>
    </source>
</reference>
<gene>
    <name evidence="1" type="ORF">HCB69_16005</name>
</gene>
<dbReference type="EMBL" id="JAARZS010000065">
    <property type="protein sequence ID" value="MBC2285880.1"/>
    <property type="molecule type" value="Genomic_DNA"/>
</dbReference>
<sequence>MDSGIIQKLVAQVNNQSNFLENFLSDTTKLDNADISELLHAFESNERTMQRMNAKLMQIDAISQVEQKTPDISFCAGYNSAMVIIQCVLNDVAQDATTESRNVNEYN</sequence>
<comment type="caution">
    <text evidence="1">The sequence shown here is derived from an EMBL/GenBank/DDBJ whole genome shotgun (WGS) entry which is preliminary data.</text>
</comment>
<dbReference type="Proteomes" id="UP000585696">
    <property type="component" value="Unassembled WGS sequence"/>
</dbReference>
<evidence type="ECO:0000313" key="2">
    <source>
        <dbReference type="Proteomes" id="UP000585696"/>
    </source>
</evidence>
<proteinExistence type="predicted"/>
<dbReference type="RefSeq" id="WP_185655480.1">
    <property type="nucleotide sequence ID" value="NZ_JAARZS010000065.1"/>
</dbReference>
<accession>A0A842FZB5</accession>
<name>A0A842FZB5_9LIST</name>
<dbReference type="AlphaFoldDB" id="A0A842FZB5"/>
<protein>
    <submittedName>
        <fullName evidence="1">Uncharacterized protein</fullName>
    </submittedName>
</protein>